<dbReference type="AlphaFoldDB" id="A0A2P2LJ16"/>
<accession>A0A2P2LJ16</accession>
<proteinExistence type="predicted"/>
<reference evidence="1" key="1">
    <citation type="submission" date="2018-02" db="EMBL/GenBank/DDBJ databases">
        <title>Rhizophora mucronata_Transcriptome.</title>
        <authorList>
            <person name="Meera S.P."/>
            <person name="Sreeshan A."/>
            <person name="Augustine A."/>
        </authorList>
    </citation>
    <scope>NUCLEOTIDE SEQUENCE</scope>
    <source>
        <tissue evidence="1">Leaf</tissue>
    </source>
</reference>
<dbReference type="PANTHER" id="PTHR31513">
    <property type="entry name" value="EPHRIN TYPE-B RECEPTOR"/>
    <property type="match status" value="1"/>
</dbReference>
<protein>
    <submittedName>
        <fullName evidence="1">Uncharacterized protein MANES_16G076600</fullName>
    </submittedName>
</protein>
<organism evidence="1">
    <name type="scientific">Rhizophora mucronata</name>
    <name type="common">Asiatic mangrove</name>
    <dbReference type="NCBI Taxonomy" id="61149"/>
    <lineage>
        <taxon>Eukaryota</taxon>
        <taxon>Viridiplantae</taxon>
        <taxon>Streptophyta</taxon>
        <taxon>Embryophyta</taxon>
        <taxon>Tracheophyta</taxon>
        <taxon>Spermatophyta</taxon>
        <taxon>Magnoliopsida</taxon>
        <taxon>eudicotyledons</taxon>
        <taxon>Gunneridae</taxon>
        <taxon>Pentapetalae</taxon>
        <taxon>rosids</taxon>
        <taxon>fabids</taxon>
        <taxon>Malpighiales</taxon>
        <taxon>Rhizophoraceae</taxon>
        <taxon>Rhizophora</taxon>
    </lineage>
</organism>
<dbReference type="PANTHER" id="PTHR31513:SF1">
    <property type="entry name" value="EPHRIN TYPE-B RECEPTOR"/>
    <property type="match status" value="1"/>
</dbReference>
<dbReference type="EMBL" id="GGEC01037455">
    <property type="protein sequence ID" value="MBX17939.1"/>
    <property type="molecule type" value="Transcribed_RNA"/>
</dbReference>
<name>A0A2P2LJ16_RHIMU</name>
<evidence type="ECO:0000313" key="1">
    <source>
        <dbReference type="EMBL" id="MBX17939.1"/>
    </source>
</evidence>
<sequence>MTGIGNISACGGNGFAGGGGGRVSVDIFSRHTEPAIFVHGGSSRGCPENAGAAGTLYDAVPRSLTVDNHNMSTNTDTLLLEFPNQPLWTNVYIQNDARATVPLLWSRVQVQGQISLLCRGVLSFGLAHYASSEFELLAEELLMSDSVIKVYGALRMTVKIFLMWNSKMIIDGGEDATVATSLLDSSNLIVLKESSVIRSNANLGVHGQGYLNLSGPGDSIEAQRLVLSLFYSIHVGPGSVLHGPSENASSDAVTPKLHCESHVCPDELLNPPEDCNVNSSLSFTLQVIVKQCCIMHECLFI</sequence>